<proteinExistence type="predicted"/>
<protein>
    <recommendedName>
        <fullName evidence="1">Glycosyltransferase 2-like domain-containing protein</fullName>
    </recommendedName>
</protein>
<dbReference type="SUPFAM" id="SSF53448">
    <property type="entry name" value="Nucleotide-diphospho-sugar transferases"/>
    <property type="match status" value="1"/>
</dbReference>
<evidence type="ECO:0000313" key="2">
    <source>
        <dbReference type="EMBL" id="PRM94466.1"/>
    </source>
</evidence>
<sequence>MSGIKMKNDFLKITVVTITYNAEKFLEDTILSVINQDYPNIEYIIIDGASSDGTLDIIKKYEKHITFWISESDGGIYYAMNKGIDFATGELINFMNAGDSFCEKNTISKVIKEMDINTDIIAGDIYYIDGNKKTYIKSAKLENKLNYMFCCHQTMFTKANLMKKYKFNTTFKIVSDYDFALKSTMNDYKFQFVNFAIANYLGGGFYESNRLLAQIENFFIQSKYIKNVNEIFNLYSYKFIKTHDISNHNLSFAHLMNSLHKWIDMLDLTKTYLLYGYGHIGKLMYDKMMPCIKTIVDQDYKNLSTSSLSIQNPSNISNFEFDYVIISVLGREDEIINYLVENLKIDNNKILTLELKNV</sequence>
<dbReference type="Gene3D" id="3.40.50.720">
    <property type="entry name" value="NAD(P)-binding Rossmann-like Domain"/>
    <property type="match status" value="1"/>
</dbReference>
<evidence type="ECO:0000259" key="1">
    <source>
        <dbReference type="Pfam" id="PF00535"/>
    </source>
</evidence>
<dbReference type="InterPro" id="IPR001173">
    <property type="entry name" value="Glyco_trans_2-like"/>
</dbReference>
<dbReference type="Gene3D" id="3.90.550.10">
    <property type="entry name" value="Spore Coat Polysaccharide Biosynthesis Protein SpsA, Chain A"/>
    <property type="match status" value="1"/>
</dbReference>
<reference evidence="2 3" key="1">
    <citation type="submission" date="2017-09" db="EMBL/GenBank/DDBJ databases">
        <title>Reassesment of A. cryaerophilus.</title>
        <authorList>
            <person name="Perez-Cataluna A."/>
            <person name="Collado L."/>
            <person name="Salgado O."/>
            <person name="Lefinanco V."/>
            <person name="Figueras M.J."/>
        </authorList>
    </citation>
    <scope>NUCLEOTIDE SEQUENCE [LARGE SCALE GENOMIC DNA]</scope>
    <source>
        <strain evidence="2 3">LMG 10210</strain>
    </source>
</reference>
<dbReference type="AlphaFoldDB" id="A0A2S9T6K9"/>
<evidence type="ECO:0000313" key="3">
    <source>
        <dbReference type="Proteomes" id="UP000238281"/>
    </source>
</evidence>
<dbReference type="Proteomes" id="UP000238281">
    <property type="component" value="Unassembled WGS sequence"/>
</dbReference>
<dbReference type="Pfam" id="PF00535">
    <property type="entry name" value="Glycos_transf_2"/>
    <property type="match status" value="1"/>
</dbReference>
<feature type="domain" description="Glycosyltransferase 2-like" evidence="1">
    <location>
        <begin position="14"/>
        <end position="152"/>
    </location>
</feature>
<accession>A0A2S9T6K9</accession>
<dbReference type="CDD" id="cd06433">
    <property type="entry name" value="GT_2_WfgS_like"/>
    <property type="match status" value="1"/>
</dbReference>
<name>A0A2S9T6K9_9BACT</name>
<dbReference type="PANTHER" id="PTHR22916">
    <property type="entry name" value="GLYCOSYLTRANSFERASE"/>
    <property type="match status" value="1"/>
</dbReference>
<dbReference type="InterPro" id="IPR029044">
    <property type="entry name" value="Nucleotide-diphossugar_trans"/>
</dbReference>
<dbReference type="PANTHER" id="PTHR22916:SF67">
    <property type="entry name" value="COLANIC ACID BIOSYNTHESIS GLYCOSYL TRANSFERASE WCAE-RELATED"/>
    <property type="match status" value="1"/>
</dbReference>
<dbReference type="EMBL" id="NXGE01000003">
    <property type="protein sequence ID" value="PRM94466.1"/>
    <property type="molecule type" value="Genomic_DNA"/>
</dbReference>
<gene>
    <name evidence="2" type="ORF">CJ673_06135</name>
</gene>
<dbReference type="RefSeq" id="WP_105915371.1">
    <property type="nucleotide sequence ID" value="NZ_NXGE01000003.1"/>
</dbReference>
<comment type="caution">
    <text evidence="2">The sequence shown here is derived from an EMBL/GenBank/DDBJ whole genome shotgun (WGS) entry which is preliminary data.</text>
</comment>
<organism evidence="2 3">
    <name type="scientific">Aliarcobacter cryaerophilus</name>
    <dbReference type="NCBI Taxonomy" id="28198"/>
    <lineage>
        <taxon>Bacteria</taxon>
        <taxon>Pseudomonadati</taxon>
        <taxon>Campylobacterota</taxon>
        <taxon>Epsilonproteobacteria</taxon>
        <taxon>Campylobacterales</taxon>
        <taxon>Arcobacteraceae</taxon>
        <taxon>Aliarcobacter</taxon>
    </lineage>
</organism>
<dbReference type="GO" id="GO:0016758">
    <property type="term" value="F:hexosyltransferase activity"/>
    <property type="evidence" value="ECO:0007669"/>
    <property type="project" value="UniProtKB-ARBA"/>
</dbReference>